<comment type="caution">
    <text evidence="6">The sequence shown here is derived from an EMBL/GenBank/DDBJ whole genome shotgun (WGS) entry which is preliminary data.</text>
</comment>
<proteinExistence type="predicted"/>
<evidence type="ECO:0000256" key="4">
    <source>
        <dbReference type="ARBA" id="ARBA00023163"/>
    </source>
</evidence>
<evidence type="ECO:0000256" key="3">
    <source>
        <dbReference type="ARBA" id="ARBA00023159"/>
    </source>
</evidence>
<dbReference type="OrthoDB" id="9809338at2"/>
<evidence type="ECO:0000313" key="6">
    <source>
        <dbReference type="EMBL" id="PZA14783.1"/>
    </source>
</evidence>
<evidence type="ECO:0000313" key="7">
    <source>
        <dbReference type="Proteomes" id="UP000248259"/>
    </source>
</evidence>
<dbReference type="SUPFAM" id="SSF51215">
    <property type="entry name" value="Regulatory protein AraC"/>
    <property type="match status" value="1"/>
</dbReference>
<dbReference type="InterPro" id="IPR050204">
    <property type="entry name" value="AraC_XylS_family_regulators"/>
</dbReference>
<dbReference type="InterPro" id="IPR009057">
    <property type="entry name" value="Homeodomain-like_sf"/>
</dbReference>
<dbReference type="RefSeq" id="WP_110528973.1">
    <property type="nucleotide sequence ID" value="NZ_QKOE01000022.1"/>
</dbReference>
<dbReference type="PRINTS" id="PR00032">
    <property type="entry name" value="HTHARAC"/>
</dbReference>
<organism evidence="6 7">
    <name type="scientific">Parazoarcus communis SWub3 = DSM 12120</name>
    <dbReference type="NCBI Taxonomy" id="1121029"/>
    <lineage>
        <taxon>Bacteria</taxon>
        <taxon>Pseudomonadati</taxon>
        <taxon>Pseudomonadota</taxon>
        <taxon>Betaproteobacteria</taxon>
        <taxon>Rhodocyclales</taxon>
        <taxon>Zoogloeaceae</taxon>
        <taxon>Parazoarcus</taxon>
    </lineage>
</organism>
<dbReference type="InterPro" id="IPR018062">
    <property type="entry name" value="HTH_AraC-typ_CS"/>
</dbReference>
<evidence type="ECO:0000256" key="2">
    <source>
        <dbReference type="ARBA" id="ARBA00023125"/>
    </source>
</evidence>
<gene>
    <name evidence="6" type="ORF">DNK49_20095</name>
</gene>
<keyword evidence="3" id="KW-0010">Activator</keyword>
<dbReference type="SMART" id="SM00342">
    <property type="entry name" value="HTH_ARAC"/>
    <property type="match status" value="1"/>
</dbReference>
<dbReference type="SUPFAM" id="SSF46689">
    <property type="entry name" value="Homeodomain-like"/>
    <property type="match status" value="2"/>
</dbReference>
<dbReference type="GO" id="GO:0003700">
    <property type="term" value="F:DNA-binding transcription factor activity"/>
    <property type="evidence" value="ECO:0007669"/>
    <property type="project" value="InterPro"/>
</dbReference>
<evidence type="ECO:0000256" key="1">
    <source>
        <dbReference type="ARBA" id="ARBA00023015"/>
    </source>
</evidence>
<dbReference type="AlphaFoldDB" id="A0A323US11"/>
<sequence>MSRRHTDAHLFWRHPALPFIEARAVQDGRTVCYDRHSHPTFSIGTITGGRSTYWNQGQQWQIAAGAIVLMNPDEVHACNPLDDQPWSYSMFYLDPGWLARRQLGDEHADAADFRPVTTHLSIDETLFSDLNLLFDTLTTPDCPLLQAETCAIEVFDGLWQRLGNGGHTSARRMVPDLHHPRLQTAADYIDAHCTDALRLDDICAACGLSPSYLIRAFKTRYGMTPHAWMTDRRIRYAQRELKRGRPIAEVALAAGFADQAHFQRQFKRRVAATPGQYTAPATAGSTGA</sequence>
<keyword evidence="4" id="KW-0804">Transcription</keyword>
<dbReference type="GO" id="GO:0043565">
    <property type="term" value="F:sequence-specific DNA binding"/>
    <property type="evidence" value="ECO:0007669"/>
    <property type="project" value="InterPro"/>
</dbReference>
<dbReference type="Gene3D" id="1.10.10.60">
    <property type="entry name" value="Homeodomain-like"/>
    <property type="match status" value="1"/>
</dbReference>
<dbReference type="PROSITE" id="PS01124">
    <property type="entry name" value="HTH_ARAC_FAMILY_2"/>
    <property type="match status" value="1"/>
</dbReference>
<dbReference type="PANTHER" id="PTHR46796:SF2">
    <property type="entry name" value="TRANSCRIPTIONAL REGULATORY PROTEIN"/>
    <property type="match status" value="1"/>
</dbReference>
<keyword evidence="2" id="KW-0238">DNA-binding</keyword>
<dbReference type="Proteomes" id="UP000248259">
    <property type="component" value="Unassembled WGS sequence"/>
</dbReference>
<dbReference type="Pfam" id="PF12833">
    <property type="entry name" value="HTH_18"/>
    <property type="match status" value="1"/>
</dbReference>
<dbReference type="InterPro" id="IPR018060">
    <property type="entry name" value="HTH_AraC"/>
</dbReference>
<keyword evidence="1" id="KW-0805">Transcription regulation</keyword>
<dbReference type="Pfam" id="PF02311">
    <property type="entry name" value="AraC_binding"/>
    <property type="match status" value="1"/>
</dbReference>
<feature type="domain" description="HTH araC/xylS-type" evidence="5">
    <location>
        <begin position="183"/>
        <end position="280"/>
    </location>
</feature>
<dbReference type="InterPro" id="IPR020449">
    <property type="entry name" value="Tscrpt_reg_AraC-type_HTH"/>
</dbReference>
<evidence type="ECO:0000259" key="5">
    <source>
        <dbReference type="PROSITE" id="PS01124"/>
    </source>
</evidence>
<dbReference type="PANTHER" id="PTHR46796">
    <property type="entry name" value="HTH-TYPE TRANSCRIPTIONAL ACTIVATOR RHAS-RELATED"/>
    <property type="match status" value="1"/>
</dbReference>
<dbReference type="EMBL" id="QKOE01000022">
    <property type="protein sequence ID" value="PZA14783.1"/>
    <property type="molecule type" value="Genomic_DNA"/>
</dbReference>
<name>A0A323US11_9RHOO</name>
<dbReference type="InterPro" id="IPR037923">
    <property type="entry name" value="HTH-like"/>
</dbReference>
<keyword evidence="7" id="KW-1185">Reference proteome</keyword>
<dbReference type="PROSITE" id="PS00041">
    <property type="entry name" value="HTH_ARAC_FAMILY_1"/>
    <property type="match status" value="1"/>
</dbReference>
<protein>
    <submittedName>
        <fullName evidence="6">AraC family transcriptional regulator</fullName>
    </submittedName>
</protein>
<reference evidence="6 7" key="1">
    <citation type="submission" date="2018-06" db="EMBL/GenBank/DDBJ databases">
        <title>Azoarcus communis strain SWub3 genome.</title>
        <authorList>
            <person name="Zorraquino Salvo V."/>
            <person name="Toubiana D."/>
            <person name="Blumwald E."/>
        </authorList>
    </citation>
    <scope>NUCLEOTIDE SEQUENCE [LARGE SCALE GENOMIC DNA]</scope>
    <source>
        <strain evidence="6 7">SWub3</strain>
    </source>
</reference>
<dbReference type="InterPro" id="IPR003313">
    <property type="entry name" value="AraC-bd"/>
</dbReference>
<accession>A0A323US11</accession>